<gene>
    <name evidence="1" type="ORF">SAMN04487970_1012115</name>
</gene>
<dbReference type="AlphaFoldDB" id="A0A1G4R6R9"/>
<dbReference type="RefSeq" id="WP_143006866.1">
    <property type="nucleotide sequence ID" value="NZ_FMTT01000012.1"/>
</dbReference>
<protein>
    <recommendedName>
        <fullName evidence="3">Lantibiotic</fullName>
    </recommendedName>
</protein>
<organism evidence="1 2">
    <name type="scientific">Paenibacillus tianmuensis</name>
    <dbReference type="NCBI Taxonomy" id="624147"/>
    <lineage>
        <taxon>Bacteria</taxon>
        <taxon>Bacillati</taxon>
        <taxon>Bacillota</taxon>
        <taxon>Bacilli</taxon>
        <taxon>Bacillales</taxon>
        <taxon>Paenibacillaceae</taxon>
        <taxon>Paenibacillus</taxon>
    </lineage>
</organism>
<evidence type="ECO:0000313" key="2">
    <source>
        <dbReference type="Proteomes" id="UP000198601"/>
    </source>
</evidence>
<accession>A0A1G4R6R9</accession>
<keyword evidence="2" id="KW-1185">Reference proteome</keyword>
<sequence length="63" mass="6641">MANNHFDLDVEVKAVNPLNSSLGVTATCITSQCITSKCITASCITSKCITGREQCGYTHGLSC</sequence>
<dbReference type="NCBIfam" id="NF033457">
    <property type="entry name" value="elgicin_lanti"/>
    <property type="match status" value="1"/>
</dbReference>
<name>A0A1G4R6R9_9BACL</name>
<evidence type="ECO:0000313" key="1">
    <source>
        <dbReference type="EMBL" id="SCW52544.1"/>
    </source>
</evidence>
<evidence type="ECO:0008006" key="3">
    <source>
        <dbReference type="Google" id="ProtNLM"/>
    </source>
</evidence>
<reference evidence="2" key="1">
    <citation type="submission" date="2016-10" db="EMBL/GenBank/DDBJ databases">
        <authorList>
            <person name="Varghese N."/>
            <person name="Submissions S."/>
        </authorList>
    </citation>
    <scope>NUCLEOTIDE SEQUENCE [LARGE SCALE GENOMIC DNA]</scope>
    <source>
        <strain evidence="2">CGMCC 1.8946</strain>
    </source>
</reference>
<dbReference type="EMBL" id="FMTT01000012">
    <property type="protein sequence ID" value="SCW52544.1"/>
    <property type="molecule type" value="Genomic_DNA"/>
</dbReference>
<dbReference type="OrthoDB" id="2672251at2"/>
<proteinExistence type="predicted"/>
<dbReference type="STRING" id="624147.SAMN04487970_1012115"/>
<dbReference type="Proteomes" id="UP000198601">
    <property type="component" value="Unassembled WGS sequence"/>
</dbReference>